<reference evidence="1" key="1">
    <citation type="submission" date="2023-04" db="EMBL/GenBank/DDBJ databases">
        <title>Draft Genome sequencing of Naganishia species isolated from polar environments using Oxford Nanopore Technology.</title>
        <authorList>
            <person name="Leo P."/>
            <person name="Venkateswaran K."/>
        </authorList>
    </citation>
    <scope>NUCLEOTIDE SEQUENCE</scope>
    <source>
        <strain evidence="1">DBVPG 5303</strain>
    </source>
</reference>
<evidence type="ECO:0000313" key="2">
    <source>
        <dbReference type="Proteomes" id="UP001234202"/>
    </source>
</evidence>
<gene>
    <name evidence="1" type="ORF">QFC24_003460</name>
</gene>
<keyword evidence="2" id="KW-1185">Reference proteome</keyword>
<organism evidence="1 2">
    <name type="scientific">Naganishia onofrii</name>
    <dbReference type="NCBI Taxonomy" id="1851511"/>
    <lineage>
        <taxon>Eukaryota</taxon>
        <taxon>Fungi</taxon>
        <taxon>Dikarya</taxon>
        <taxon>Basidiomycota</taxon>
        <taxon>Agaricomycotina</taxon>
        <taxon>Tremellomycetes</taxon>
        <taxon>Filobasidiales</taxon>
        <taxon>Filobasidiaceae</taxon>
        <taxon>Naganishia</taxon>
    </lineage>
</organism>
<accession>A0ACC2XJY1</accession>
<dbReference type="EMBL" id="JASBWV010000011">
    <property type="protein sequence ID" value="KAJ9123689.1"/>
    <property type="molecule type" value="Genomic_DNA"/>
</dbReference>
<protein>
    <submittedName>
        <fullName evidence="1">Uncharacterized protein</fullName>
    </submittedName>
</protein>
<dbReference type="Proteomes" id="UP001234202">
    <property type="component" value="Unassembled WGS sequence"/>
</dbReference>
<proteinExistence type="predicted"/>
<comment type="caution">
    <text evidence="1">The sequence shown here is derived from an EMBL/GenBank/DDBJ whole genome shotgun (WGS) entry which is preliminary data.</text>
</comment>
<name>A0ACC2XJY1_9TREE</name>
<evidence type="ECO:0000313" key="1">
    <source>
        <dbReference type="EMBL" id="KAJ9123689.1"/>
    </source>
</evidence>
<sequence length="303" mass="31060">MANGTTPTQPLLGLIESPSRFHAARRQRAATTAGLTSAGRRSRASSDATRPPSSGEQFLHGHSSTSTRHGSISGGSTGGGGGKPGMHRLLSDLGPSGGAARSNSRGSGVDERTPLLSHPASHSHSHGGTGGDGQGIVVNALGITAGSSSGDLVPPSVGANGGVNGTRSARSISITSYTSHHPPFILESNGNGGLMTASSTSASLHGNGNGTTSPPSAGGRVRPGTSSTSWRTMLRAPSQLNTPTLRVIDTPEGEAIVVTRPKKRRHPVVRYMRALWSGAHWKALFHLVVLNIPFVRPVNRARG</sequence>